<feature type="transmembrane region" description="Helical" evidence="6">
    <location>
        <begin position="229"/>
        <end position="244"/>
    </location>
</feature>
<feature type="transmembrane region" description="Helical" evidence="6">
    <location>
        <begin position="422"/>
        <end position="440"/>
    </location>
</feature>
<feature type="transmembrane region" description="Helical" evidence="6">
    <location>
        <begin position="28"/>
        <end position="61"/>
    </location>
</feature>
<evidence type="ECO:0000256" key="4">
    <source>
        <dbReference type="ARBA" id="ARBA00023136"/>
    </source>
</evidence>
<feature type="transmembrane region" description="Helical" evidence="6">
    <location>
        <begin position="73"/>
        <end position="92"/>
    </location>
</feature>
<feature type="domain" description="O-antigen ligase-related" evidence="7">
    <location>
        <begin position="212"/>
        <end position="396"/>
    </location>
</feature>
<dbReference type="PANTHER" id="PTHR37422:SF13">
    <property type="entry name" value="LIPOPOLYSACCHARIDE BIOSYNTHESIS PROTEIN PA4999-RELATED"/>
    <property type="match status" value="1"/>
</dbReference>
<dbReference type="PANTHER" id="PTHR37422">
    <property type="entry name" value="TEICHURONIC ACID BIOSYNTHESIS PROTEIN TUAE"/>
    <property type="match status" value="1"/>
</dbReference>
<organism evidence="8 9">
    <name type="scientific">candidate division KSB3 bacterium</name>
    <dbReference type="NCBI Taxonomy" id="2044937"/>
    <lineage>
        <taxon>Bacteria</taxon>
        <taxon>candidate division KSB3</taxon>
    </lineage>
</organism>
<evidence type="ECO:0000256" key="2">
    <source>
        <dbReference type="ARBA" id="ARBA00022692"/>
    </source>
</evidence>
<comment type="caution">
    <text evidence="8">The sequence shown here is derived from an EMBL/GenBank/DDBJ whole genome shotgun (WGS) entry which is preliminary data.</text>
</comment>
<dbReference type="Pfam" id="PF04932">
    <property type="entry name" value="Wzy_C"/>
    <property type="match status" value="1"/>
</dbReference>
<reference evidence="8 9" key="1">
    <citation type="submission" date="2017-10" db="EMBL/GenBank/DDBJ databases">
        <title>Novel microbial diversity and functional potential in the marine mammal oral microbiome.</title>
        <authorList>
            <person name="Dudek N.K."/>
            <person name="Sun C.L."/>
            <person name="Burstein D."/>
            <person name="Kantor R.S."/>
            <person name="Aliaga Goltsman D.S."/>
            <person name="Bik E.M."/>
            <person name="Thomas B.C."/>
            <person name="Banfield J.F."/>
            <person name="Relman D.A."/>
        </authorList>
    </citation>
    <scope>NUCLEOTIDE SEQUENCE [LARGE SCALE GENOMIC DNA]</scope>
    <source>
        <strain evidence="8">DOLJORAL78_47_16</strain>
    </source>
</reference>
<evidence type="ECO:0000259" key="7">
    <source>
        <dbReference type="Pfam" id="PF04932"/>
    </source>
</evidence>
<keyword evidence="4 6" id="KW-0472">Membrane</keyword>
<evidence type="ECO:0000313" key="8">
    <source>
        <dbReference type="EMBL" id="PIE36176.1"/>
    </source>
</evidence>
<evidence type="ECO:0000256" key="6">
    <source>
        <dbReference type="SAM" id="Phobius"/>
    </source>
</evidence>
<dbReference type="InterPro" id="IPR051533">
    <property type="entry name" value="WaaL-like"/>
</dbReference>
<dbReference type="InterPro" id="IPR007016">
    <property type="entry name" value="O-antigen_ligase-rel_domated"/>
</dbReference>
<dbReference type="Proteomes" id="UP000230821">
    <property type="component" value="Unassembled WGS sequence"/>
</dbReference>
<proteinExistence type="predicted"/>
<feature type="transmembrane region" description="Helical" evidence="6">
    <location>
        <begin position="380"/>
        <end position="402"/>
    </location>
</feature>
<comment type="subcellular location">
    <subcellularLocation>
        <location evidence="1">Membrane</location>
        <topology evidence="1">Multi-pass membrane protein</topology>
    </subcellularLocation>
</comment>
<evidence type="ECO:0000256" key="3">
    <source>
        <dbReference type="ARBA" id="ARBA00022989"/>
    </source>
</evidence>
<feature type="transmembrane region" description="Helical" evidence="6">
    <location>
        <begin position="129"/>
        <end position="147"/>
    </location>
</feature>
<name>A0A2G6KKI9_9BACT</name>
<dbReference type="AlphaFoldDB" id="A0A2G6KKI9"/>
<feature type="transmembrane region" description="Helical" evidence="6">
    <location>
        <begin position="249"/>
        <end position="269"/>
    </location>
</feature>
<feature type="transmembrane region" description="Helical" evidence="6">
    <location>
        <begin position="177"/>
        <end position="198"/>
    </location>
</feature>
<dbReference type="EMBL" id="PDSK01000023">
    <property type="protein sequence ID" value="PIE36176.1"/>
    <property type="molecule type" value="Genomic_DNA"/>
</dbReference>
<keyword evidence="3 6" id="KW-1133">Transmembrane helix</keyword>
<gene>
    <name evidence="8" type="ORF">CSA56_01075</name>
</gene>
<sequence length="485" mass="54554">MNRRTMHTDNISTSSNSAILTFWEHTQIFSLCGVLLFLPVSIAFTDICLAILFLTYLAEIIRTKHIAWPPNPFTRPFLVYGLITLISTIFSVNRGKSVYNLTNLNDLAVFFLFYLALQNTQRIKKGSTLLLVSVTIAASYGILQHYIEVDLFRLTQPIGLLKHLHNDLSAPLRISGFSSYMTFGGQLGMAVPIIFAFVSGIKNRFSRGLWGLALLICSLALLWTYTRSAWLGAVGAILVIGTLQHKRKFLIDALCFLLLVGGGIAFLSFTQGLSPEQSFQAQQAKSSSTGQAEQTDQPKLPARVQSSSSNSQKILERIASIFRTKDNQERLYTWLSSLAMIRDHPLTGIGHGNYSAECWNYRTPYKDFNFSSDAHAHNNILQVTVISGIPALCCFLWIWWIVFRSTYRSFRLIPTQFPREKALALGIFGATIAFFIQGFFEHNFGDSEVVTMLWALVAFSMRLQELHRPIHYNASESRPNSCSQS</sequence>
<keyword evidence="2 6" id="KW-0812">Transmembrane</keyword>
<feature type="transmembrane region" description="Helical" evidence="6">
    <location>
        <begin position="205"/>
        <end position="223"/>
    </location>
</feature>
<evidence type="ECO:0000256" key="1">
    <source>
        <dbReference type="ARBA" id="ARBA00004141"/>
    </source>
</evidence>
<dbReference type="GO" id="GO:0016020">
    <property type="term" value="C:membrane"/>
    <property type="evidence" value="ECO:0007669"/>
    <property type="project" value="UniProtKB-SubCell"/>
</dbReference>
<evidence type="ECO:0000256" key="5">
    <source>
        <dbReference type="SAM" id="MobiDB-lite"/>
    </source>
</evidence>
<feature type="region of interest" description="Disordered" evidence="5">
    <location>
        <begin position="280"/>
        <end position="308"/>
    </location>
</feature>
<evidence type="ECO:0000313" key="9">
    <source>
        <dbReference type="Proteomes" id="UP000230821"/>
    </source>
</evidence>
<protein>
    <recommendedName>
        <fullName evidence="7">O-antigen ligase-related domain-containing protein</fullName>
    </recommendedName>
</protein>
<accession>A0A2G6KKI9</accession>